<feature type="compositionally biased region" description="Basic and acidic residues" evidence="1">
    <location>
        <begin position="156"/>
        <end position="167"/>
    </location>
</feature>
<evidence type="ECO:0000313" key="3">
    <source>
        <dbReference type="Proteomes" id="UP000007719"/>
    </source>
</evidence>
<dbReference type="InParanoid" id="B8E1N6"/>
<feature type="compositionally biased region" description="Basic and acidic residues" evidence="1">
    <location>
        <begin position="207"/>
        <end position="221"/>
    </location>
</feature>
<evidence type="ECO:0000256" key="1">
    <source>
        <dbReference type="SAM" id="MobiDB-lite"/>
    </source>
</evidence>
<dbReference type="OrthoDB" id="9815284at2"/>
<feature type="compositionally biased region" description="Basic and acidic residues" evidence="1">
    <location>
        <begin position="106"/>
        <end position="132"/>
    </location>
</feature>
<dbReference type="AlphaFoldDB" id="B8E1N6"/>
<reference evidence="3" key="1">
    <citation type="journal article" date="2016" name="Front. Microbiol.">
        <title>The complete genome sequence of hyperthermophile Dictyoglomus turgidum DSM 6724 reveals a specialized carbohydrate fermentor.</title>
        <authorList>
            <person name="Brumm P.J."/>
            <person name="Gowda K."/>
            <person name="Robb F.T."/>
            <person name="Mead D.A."/>
        </authorList>
    </citation>
    <scope>NUCLEOTIDE SEQUENCE [LARGE SCALE GENOMIC DNA]</scope>
    <source>
        <strain evidence="3">DSM 6724 / Z-1310</strain>
    </source>
</reference>
<dbReference type="RefSeq" id="WP_012582646.1">
    <property type="nucleotide sequence ID" value="NC_011661.1"/>
</dbReference>
<sequence length="292" mass="33266">MKTLLILFLFLLFLNLVYSFPKDISKAINNANKENKQEVKSQRIINNKSKILEDNLSSENLKKERISQEEYNKERIEDLEKPKSLEEFLSQYNFDKNTLKNNKVKTSSEKSNEEKESNLNKNEEQKGSKEASIDSSNLPTSAGRNQAFLDQTSKSSLKEPTGEKEEGSTLENNNPPEMSLKDRMLQNPSPGEGLQENTKQTGSLPGTEERETKLGEAESQRRVFSGEKIYVPPSLSEKEGKNYLFQAPTLEGRRKASGSNINLNPSYEEENPTASRILPKEFQEILKLYFSQ</sequence>
<keyword evidence="3" id="KW-1185">Reference proteome</keyword>
<feature type="region of interest" description="Disordered" evidence="1">
    <location>
        <begin position="100"/>
        <end position="221"/>
    </location>
</feature>
<protein>
    <submittedName>
        <fullName evidence="2">Uncharacterized protein</fullName>
    </submittedName>
</protein>
<name>B8E1N6_DICTD</name>
<evidence type="ECO:0000313" key="2">
    <source>
        <dbReference type="EMBL" id="ACK41561.1"/>
    </source>
</evidence>
<dbReference type="HOGENOM" id="CLU_057665_0_0_0"/>
<gene>
    <name evidence="2" type="ordered locus">Dtur_0232</name>
</gene>
<feature type="compositionally biased region" description="Polar residues" evidence="1">
    <location>
        <begin position="133"/>
        <end position="155"/>
    </location>
</feature>
<feature type="region of interest" description="Disordered" evidence="1">
    <location>
        <begin position="249"/>
        <end position="275"/>
    </location>
</feature>
<dbReference type="Proteomes" id="UP000007719">
    <property type="component" value="Chromosome"/>
</dbReference>
<accession>B8E1N6</accession>
<dbReference type="EMBL" id="CP001251">
    <property type="protein sequence ID" value="ACK41561.1"/>
    <property type="molecule type" value="Genomic_DNA"/>
</dbReference>
<dbReference type="STRING" id="515635.Dtur_0232"/>
<dbReference type="KEGG" id="dtu:Dtur_0232"/>
<feature type="compositionally biased region" description="Polar residues" evidence="1">
    <location>
        <begin position="195"/>
        <end position="204"/>
    </location>
</feature>
<proteinExistence type="predicted"/>
<organism evidence="2 3">
    <name type="scientific">Dictyoglomus turgidum (strain DSM 6724 / Z-1310)</name>
    <dbReference type="NCBI Taxonomy" id="515635"/>
    <lineage>
        <taxon>Bacteria</taxon>
        <taxon>Pseudomonadati</taxon>
        <taxon>Dictyoglomota</taxon>
        <taxon>Dictyoglomia</taxon>
        <taxon>Dictyoglomales</taxon>
        <taxon>Dictyoglomaceae</taxon>
        <taxon>Dictyoglomus</taxon>
    </lineage>
</organism>
<dbReference type="EnsemblBacteria" id="ACK41561">
    <property type="protein sequence ID" value="ACK41561"/>
    <property type="gene ID" value="Dtur_0232"/>
</dbReference>